<feature type="transmembrane region" description="Helical" evidence="8">
    <location>
        <begin position="256"/>
        <end position="277"/>
    </location>
</feature>
<dbReference type="KEGG" id="nve:5513231"/>
<dbReference type="InParanoid" id="A7S4B2"/>
<feature type="domain" description="G-protein coupled receptors family 1 profile" evidence="9">
    <location>
        <begin position="47"/>
        <end position="308"/>
    </location>
</feature>
<evidence type="ECO:0000256" key="5">
    <source>
        <dbReference type="ARBA" id="ARBA00023136"/>
    </source>
</evidence>
<feature type="transmembrane region" description="Helical" evidence="8">
    <location>
        <begin position="69"/>
        <end position="94"/>
    </location>
</feature>
<sequence length="343" mass="38401">MSIDASRYSKMFLDASDNCTSLPAGDVCSSTLNVVFQSILGPSALTANIFLGAAAYLRWTRGRSPEKILIFNLVACSLVMVVVLPIHAFLVTKLGSFLLCDRSLWLLYRTREEIQLIANLATLATFVAIAYDRFEVLTKFPNQRRLTVRLACMHVVCAWCVSLLIILPLYNGPLRPHCVKKCLQGSDLALSCNGLAINHTSATIRIAVVTVYITVCCIGTSVSLLRATWEMRAHRQQIEVMYGIVRARTEVNFTKLVIAISLTYILTWTPTGVARIIVTLDLSLTRLCVDLWLVSWSFMSALLTPVIYIKMDKRILLVLRNRVCRYFRVAPLATRPSFSTDVK</sequence>
<dbReference type="PANTHER" id="PTHR24240">
    <property type="entry name" value="OPSIN"/>
    <property type="match status" value="1"/>
</dbReference>
<dbReference type="Proteomes" id="UP000001593">
    <property type="component" value="Unassembled WGS sequence"/>
</dbReference>
<dbReference type="PROSITE" id="PS50262">
    <property type="entry name" value="G_PROTEIN_RECEP_F1_2"/>
    <property type="match status" value="1"/>
</dbReference>
<keyword evidence="5 8" id="KW-0472">Membrane</keyword>
<feature type="transmembrane region" description="Helical" evidence="8">
    <location>
        <begin position="289"/>
        <end position="309"/>
    </location>
</feature>
<keyword evidence="6" id="KW-0675">Receptor</keyword>
<dbReference type="PRINTS" id="PR00237">
    <property type="entry name" value="GPCRRHODOPSN"/>
</dbReference>
<organism evidence="10 11">
    <name type="scientific">Nematostella vectensis</name>
    <name type="common">Starlet sea anemone</name>
    <dbReference type="NCBI Taxonomy" id="45351"/>
    <lineage>
        <taxon>Eukaryota</taxon>
        <taxon>Metazoa</taxon>
        <taxon>Cnidaria</taxon>
        <taxon>Anthozoa</taxon>
        <taxon>Hexacorallia</taxon>
        <taxon>Actiniaria</taxon>
        <taxon>Edwardsiidae</taxon>
        <taxon>Nematostella</taxon>
    </lineage>
</organism>
<dbReference type="Gene3D" id="1.20.1070.10">
    <property type="entry name" value="Rhodopsin 7-helix transmembrane proteins"/>
    <property type="match status" value="1"/>
</dbReference>
<keyword evidence="3 8" id="KW-1133">Transmembrane helix</keyword>
<dbReference type="HOGENOM" id="CLU_795246_0_0_1"/>
<evidence type="ECO:0000256" key="8">
    <source>
        <dbReference type="SAM" id="Phobius"/>
    </source>
</evidence>
<dbReference type="Pfam" id="PF00001">
    <property type="entry name" value="7tm_1"/>
    <property type="match status" value="1"/>
</dbReference>
<dbReference type="GO" id="GO:0008020">
    <property type="term" value="F:G protein-coupled photoreceptor activity"/>
    <property type="evidence" value="ECO:0000318"/>
    <property type="project" value="GO_Central"/>
</dbReference>
<dbReference type="GO" id="GO:0071482">
    <property type="term" value="P:cellular response to light stimulus"/>
    <property type="evidence" value="ECO:0000318"/>
    <property type="project" value="GO_Central"/>
</dbReference>
<keyword evidence="2 8" id="KW-0812">Transmembrane</keyword>
<protein>
    <recommendedName>
        <fullName evidence="9">G-protein coupled receptors family 1 profile domain-containing protein</fullName>
    </recommendedName>
</protein>
<evidence type="ECO:0000259" key="9">
    <source>
        <dbReference type="PROSITE" id="PS50262"/>
    </source>
</evidence>
<dbReference type="GO" id="GO:0005886">
    <property type="term" value="C:plasma membrane"/>
    <property type="evidence" value="ECO:0000318"/>
    <property type="project" value="GO_Central"/>
</dbReference>
<feature type="transmembrane region" description="Helical" evidence="8">
    <location>
        <begin position="146"/>
        <end position="170"/>
    </location>
</feature>
<evidence type="ECO:0000256" key="6">
    <source>
        <dbReference type="ARBA" id="ARBA00023170"/>
    </source>
</evidence>
<name>A7S4B2_NEMVE</name>
<comment type="subcellular location">
    <subcellularLocation>
        <location evidence="1">Membrane</location>
        <topology evidence="1">Multi-pass membrane protein</topology>
    </subcellularLocation>
</comment>
<dbReference type="AlphaFoldDB" id="A7S4B2"/>
<dbReference type="OrthoDB" id="5956599at2759"/>
<dbReference type="FunFam" id="1.20.1070.10:FF:000680">
    <property type="entry name" value="Predicted protein"/>
    <property type="match status" value="1"/>
</dbReference>
<evidence type="ECO:0000256" key="4">
    <source>
        <dbReference type="ARBA" id="ARBA00023040"/>
    </source>
</evidence>
<evidence type="ECO:0000313" key="10">
    <source>
        <dbReference type="EMBL" id="EDO41488.1"/>
    </source>
</evidence>
<keyword evidence="7" id="KW-0807">Transducer</keyword>
<dbReference type="GO" id="GO:0007186">
    <property type="term" value="P:G protein-coupled receptor signaling pathway"/>
    <property type="evidence" value="ECO:0000318"/>
    <property type="project" value="GO_Central"/>
</dbReference>
<dbReference type="GO" id="GO:0007602">
    <property type="term" value="P:phototransduction"/>
    <property type="evidence" value="ECO:0000318"/>
    <property type="project" value="GO_Central"/>
</dbReference>
<feature type="transmembrane region" description="Helical" evidence="8">
    <location>
        <begin position="114"/>
        <end position="134"/>
    </location>
</feature>
<feature type="transmembrane region" description="Helical" evidence="8">
    <location>
        <begin position="204"/>
        <end position="225"/>
    </location>
</feature>
<evidence type="ECO:0000256" key="3">
    <source>
        <dbReference type="ARBA" id="ARBA00022989"/>
    </source>
</evidence>
<keyword evidence="4" id="KW-0297">G-protein coupled receptor</keyword>
<dbReference type="SUPFAM" id="SSF81321">
    <property type="entry name" value="Family A G protein-coupled receptor-like"/>
    <property type="match status" value="1"/>
</dbReference>
<evidence type="ECO:0000313" key="11">
    <source>
        <dbReference type="Proteomes" id="UP000001593"/>
    </source>
</evidence>
<dbReference type="CDD" id="cd00637">
    <property type="entry name" value="7tm_classA_rhodopsin-like"/>
    <property type="match status" value="1"/>
</dbReference>
<dbReference type="EMBL" id="DS469577">
    <property type="protein sequence ID" value="EDO41488.1"/>
    <property type="molecule type" value="Genomic_DNA"/>
</dbReference>
<feature type="transmembrane region" description="Helical" evidence="8">
    <location>
        <begin position="39"/>
        <end position="57"/>
    </location>
</feature>
<dbReference type="PhylomeDB" id="A7S4B2"/>
<keyword evidence="11" id="KW-1185">Reference proteome</keyword>
<evidence type="ECO:0000256" key="1">
    <source>
        <dbReference type="ARBA" id="ARBA00004141"/>
    </source>
</evidence>
<evidence type="ECO:0000256" key="7">
    <source>
        <dbReference type="ARBA" id="ARBA00023224"/>
    </source>
</evidence>
<dbReference type="InterPro" id="IPR050125">
    <property type="entry name" value="GPCR_opsins"/>
</dbReference>
<gene>
    <name evidence="10" type="ORF">NEMVEDRAFT_v1g206595</name>
</gene>
<accession>A7S4B2</accession>
<proteinExistence type="predicted"/>
<dbReference type="InterPro" id="IPR017452">
    <property type="entry name" value="GPCR_Rhodpsn_7TM"/>
</dbReference>
<dbReference type="InterPro" id="IPR000276">
    <property type="entry name" value="GPCR_Rhodpsn"/>
</dbReference>
<reference evidence="10 11" key="1">
    <citation type="journal article" date="2007" name="Science">
        <title>Sea anemone genome reveals ancestral eumetazoan gene repertoire and genomic organization.</title>
        <authorList>
            <person name="Putnam N.H."/>
            <person name="Srivastava M."/>
            <person name="Hellsten U."/>
            <person name="Dirks B."/>
            <person name="Chapman J."/>
            <person name="Salamov A."/>
            <person name="Terry A."/>
            <person name="Shapiro H."/>
            <person name="Lindquist E."/>
            <person name="Kapitonov V.V."/>
            <person name="Jurka J."/>
            <person name="Genikhovich G."/>
            <person name="Grigoriev I.V."/>
            <person name="Lucas S.M."/>
            <person name="Steele R.E."/>
            <person name="Finnerty J.R."/>
            <person name="Technau U."/>
            <person name="Martindale M.Q."/>
            <person name="Rokhsar D.S."/>
        </authorList>
    </citation>
    <scope>NUCLEOTIDE SEQUENCE [LARGE SCALE GENOMIC DNA]</scope>
    <source>
        <strain evidence="11">CH2 X CH6</strain>
    </source>
</reference>
<evidence type="ECO:0000256" key="2">
    <source>
        <dbReference type="ARBA" id="ARBA00022692"/>
    </source>
</evidence>